<evidence type="ECO:0000259" key="4">
    <source>
        <dbReference type="Pfam" id="PF06441"/>
    </source>
</evidence>
<dbReference type="InterPro" id="IPR000639">
    <property type="entry name" value="Epox_hydrolase-like"/>
</dbReference>
<dbReference type="eggNOG" id="COG0596">
    <property type="taxonomic scope" value="Bacteria"/>
</dbReference>
<proteinExistence type="inferred from homology"/>
<comment type="similarity">
    <text evidence="1">Belongs to the peptidase S33 family.</text>
</comment>
<feature type="domain" description="Epoxide hydrolase N-terminal" evidence="4">
    <location>
        <begin position="7"/>
        <end position="108"/>
    </location>
</feature>
<evidence type="ECO:0000313" key="7">
    <source>
        <dbReference type="Proteomes" id="UP000014139"/>
    </source>
</evidence>
<dbReference type="Pfam" id="PF11716">
    <property type="entry name" value="MDMPI_N"/>
    <property type="match status" value="1"/>
</dbReference>
<dbReference type="Gene3D" id="1.20.120.450">
    <property type="entry name" value="dinb family like domain"/>
    <property type="match status" value="1"/>
</dbReference>
<accession>R1IA10</accession>
<evidence type="ECO:0000256" key="1">
    <source>
        <dbReference type="ARBA" id="ARBA00010088"/>
    </source>
</evidence>
<dbReference type="Proteomes" id="UP000014139">
    <property type="component" value="Unassembled WGS sequence"/>
</dbReference>
<dbReference type="InterPro" id="IPR029058">
    <property type="entry name" value="AB_hydrolase_fold"/>
</dbReference>
<dbReference type="Gene3D" id="3.40.50.1820">
    <property type="entry name" value="alpha/beta hydrolase"/>
    <property type="match status" value="1"/>
</dbReference>
<gene>
    <name evidence="6" type="ORF">H480_17375</name>
</gene>
<dbReference type="Pfam" id="PF06441">
    <property type="entry name" value="EHN"/>
    <property type="match status" value="1"/>
</dbReference>
<dbReference type="PRINTS" id="PR00412">
    <property type="entry name" value="EPOXHYDRLASE"/>
</dbReference>
<feature type="domain" description="Mycothiol-dependent maleylpyruvate isomerase metal-binding" evidence="5">
    <location>
        <begin position="383"/>
        <end position="504"/>
    </location>
</feature>
<dbReference type="GO" id="GO:0004301">
    <property type="term" value="F:epoxide hydrolase activity"/>
    <property type="evidence" value="ECO:0007669"/>
    <property type="project" value="TreeGrafter"/>
</dbReference>
<evidence type="ECO:0000256" key="3">
    <source>
        <dbReference type="ARBA" id="ARBA00022801"/>
    </source>
</evidence>
<keyword evidence="3 6" id="KW-0378">Hydrolase</keyword>
<dbReference type="OrthoDB" id="5171248at2"/>
<evidence type="ECO:0000259" key="5">
    <source>
        <dbReference type="Pfam" id="PF11716"/>
    </source>
</evidence>
<dbReference type="PANTHER" id="PTHR21661:SF35">
    <property type="entry name" value="EPOXIDE HYDROLASE"/>
    <property type="match status" value="1"/>
</dbReference>
<dbReference type="InterPro" id="IPR034660">
    <property type="entry name" value="DinB/YfiT-like"/>
</dbReference>
<dbReference type="InterPro" id="IPR010497">
    <property type="entry name" value="Epoxide_hydro_N"/>
</dbReference>
<comment type="caution">
    <text evidence="6">The sequence shown here is derived from an EMBL/GenBank/DDBJ whole genome shotgun (WGS) entry which is preliminary data.</text>
</comment>
<evidence type="ECO:0000256" key="2">
    <source>
        <dbReference type="ARBA" id="ARBA00022797"/>
    </source>
</evidence>
<dbReference type="RefSeq" id="WP_003083251.1">
    <property type="nucleotide sequence ID" value="NZ_AOUO01000228.1"/>
</dbReference>
<keyword evidence="2" id="KW-0058">Aromatic hydrocarbons catabolism</keyword>
<dbReference type="SUPFAM" id="SSF109854">
    <property type="entry name" value="DinB/YfiT-like putative metalloenzymes"/>
    <property type="match status" value="1"/>
</dbReference>
<organism evidence="6 7">
    <name type="scientific">Amycolatopsis vancoresmycina DSM 44592</name>
    <dbReference type="NCBI Taxonomy" id="1292037"/>
    <lineage>
        <taxon>Bacteria</taxon>
        <taxon>Bacillati</taxon>
        <taxon>Actinomycetota</taxon>
        <taxon>Actinomycetes</taxon>
        <taxon>Pseudonocardiales</taxon>
        <taxon>Pseudonocardiaceae</taxon>
        <taxon>Amycolatopsis</taxon>
    </lineage>
</organism>
<dbReference type="EMBL" id="AOUO01000228">
    <property type="protein sequence ID" value="EOD67244.1"/>
    <property type="molecule type" value="Genomic_DNA"/>
</dbReference>
<protein>
    <submittedName>
        <fullName evidence="6">Microsomal epoxide hydrolase</fullName>
    </submittedName>
</protein>
<dbReference type="GO" id="GO:0046872">
    <property type="term" value="F:metal ion binding"/>
    <property type="evidence" value="ECO:0007669"/>
    <property type="project" value="InterPro"/>
</dbReference>
<name>R1IA10_9PSEU</name>
<dbReference type="SUPFAM" id="SSF53474">
    <property type="entry name" value="alpha/beta-Hydrolases"/>
    <property type="match status" value="1"/>
</dbReference>
<evidence type="ECO:0000313" key="6">
    <source>
        <dbReference type="EMBL" id="EOD67244.1"/>
    </source>
</evidence>
<sequence>MTSPALHPFRAEIPQSALDDLQSRLRGALWPDDLPAEYGVTNERVRALAEYWLEKFDWRAFEARLNAHPQFVTEIDGETIHFLHVRSSRADATPLVLTHGWPGSIAEYLDVIGPLTEPESASEPAFHLVIPSLPGFGFSGPTRSGGWGTHRTAAAWAELMSRLGYESYGAAGNDAGSMISPEIGRLAPEKVVGVHVTQLFSFPSGDPAELADLSEADQAALAHLQWFYENMFSFNTLHSQQPHTLAFALADSPLGLLAWNAQLFGEHLDPEFVLANVALYWLTRTGGSSIRFYYEDAHKKPHPQDPTTVPTALAMFAGDFQSIRRFAERDHANIVSWKTYDAPSASGGPRDAAGHYAAHEAPEVLVADIRSFFAGLTAWPILASAHEALRSAVAGVRDWSVRTPCAEWNATQVLQHAAGDQLGYAAAITGKGGPDYNPFAPSGSLEGSPTAFLEPTLAAATAAFATVPQGAREVPTPLPQGALPAELAAGAAALDAAVHAWDIAVATGQATPLTQELAEKLWPVAKQLVEPLRGFAYAPALESADDGDAVGTLLRYLGRDPEWTA</sequence>
<dbReference type="AlphaFoldDB" id="R1IA10"/>
<dbReference type="GO" id="GO:0097176">
    <property type="term" value="P:epoxide metabolic process"/>
    <property type="evidence" value="ECO:0007669"/>
    <property type="project" value="TreeGrafter"/>
</dbReference>
<reference evidence="6 7" key="1">
    <citation type="submission" date="2013-02" db="EMBL/GenBank/DDBJ databases">
        <title>Draft genome sequence of Amycolatopsis vancoresmycina strain DSM 44592T.</title>
        <authorList>
            <person name="Kumar S."/>
            <person name="Kaur N."/>
            <person name="Kaur C."/>
            <person name="Raghava G.P.S."/>
            <person name="Mayilraj S."/>
        </authorList>
    </citation>
    <scope>NUCLEOTIDE SEQUENCE [LARGE SCALE GENOMIC DNA]</scope>
    <source>
        <strain evidence="6 7">DSM 44592</strain>
    </source>
</reference>
<keyword evidence="7" id="KW-1185">Reference proteome</keyword>
<dbReference type="PATRIC" id="fig|1292037.4.peg.3320"/>
<dbReference type="PANTHER" id="PTHR21661">
    <property type="entry name" value="EPOXIDE HYDROLASE 1-RELATED"/>
    <property type="match status" value="1"/>
</dbReference>
<dbReference type="InterPro" id="IPR024344">
    <property type="entry name" value="MDMPI_metal-binding"/>
</dbReference>